<dbReference type="SMART" id="SM00261">
    <property type="entry name" value="FU"/>
    <property type="match status" value="2"/>
</dbReference>
<reference evidence="1" key="1">
    <citation type="submission" date="2023-07" db="EMBL/GenBank/DDBJ databases">
        <authorList>
            <consortium name="AG Swart"/>
            <person name="Singh M."/>
            <person name="Singh A."/>
            <person name="Seah K."/>
            <person name="Emmerich C."/>
        </authorList>
    </citation>
    <scope>NUCLEOTIDE SEQUENCE</scope>
    <source>
        <strain evidence="1">DP1</strain>
    </source>
</reference>
<keyword evidence="2" id="KW-1185">Reference proteome</keyword>
<sequence>MADFCYANYPSECMDGFYKDQLKCIPCDSSCKTCSNSDSCDTCEEYMFISQDTNMCKYCDEGQYFDRVSISCKPCGDSCAYDCIHQPSCLGCSEEQFLDLETLSCLKICDPNKIELKSEHLNHKNVCKNPEIFIDHLSQEILELGTRAYPYRTMKSASAEIINHYSNTNINISIYIKEVYVETDTFFAYNMSSVRIFNHPDYQIAHKRALLCLTSEVQEGISKKARYHLLKSTDNSPSGRRNLDGYQYLDGQFVYWEETGFMITSTNFEMNGIDLWNYNEAKYTIIPLNLQDKEVRKHVHQQHWAWDQTFRST</sequence>
<protein>
    <submittedName>
        <fullName evidence="1">Uncharacterized protein</fullName>
    </submittedName>
</protein>
<evidence type="ECO:0000313" key="1">
    <source>
        <dbReference type="EMBL" id="CAI2365358.1"/>
    </source>
</evidence>
<dbReference type="AlphaFoldDB" id="A0AAD1UAD3"/>
<dbReference type="SUPFAM" id="SSF57184">
    <property type="entry name" value="Growth factor receptor domain"/>
    <property type="match status" value="1"/>
</dbReference>
<dbReference type="EMBL" id="CAMPGE010006507">
    <property type="protein sequence ID" value="CAI2365358.1"/>
    <property type="molecule type" value="Genomic_DNA"/>
</dbReference>
<dbReference type="Gene3D" id="2.10.220.10">
    <property type="entry name" value="Hormone Receptor, Insulin-like Growth Factor Receptor 1, Chain A, domain 2"/>
    <property type="match status" value="1"/>
</dbReference>
<dbReference type="CDD" id="cd00064">
    <property type="entry name" value="FU"/>
    <property type="match status" value="1"/>
</dbReference>
<dbReference type="Proteomes" id="UP001295684">
    <property type="component" value="Unassembled WGS sequence"/>
</dbReference>
<dbReference type="InterPro" id="IPR009030">
    <property type="entry name" value="Growth_fac_rcpt_cys_sf"/>
</dbReference>
<gene>
    <name evidence="1" type="ORF">ECRASSUSDP1_LOCUS6703</name>
</gene>
<organism evidence="1 2">
    <name type="scientific">Euplotes crassus</name>
    <dbReference type="NCBI Taxonomy" id="5936"/>
    <lineage>
        <taxon>Eukaryota</taxon>
        <taxon>Sar</taxon>
        <taxon>Alveolata</taxon>
        <taxon>Ciliophora</taxon>
        <taxon>Intramacronucleata</taxon>
        <taxon>Spirotrichea</taxon>
        <taxon>Hypotrichia</taxon>
        <taxon>Euplotida</taxon>
        <taxon>Euplotidae</taxon>
        <taxon>Moneuplotes</taxon>
    </lineage>
</organism>
<dbReference type="InterPro" id="IPR006212">
    <property type="entry name" value="Furin_repeat"/>
</dbReference>
<name>A0AAD1UAD3_EUPCR</name>
<comment type="caution">
    <text evidence="1">The sequence shown here is derived from an EMBL/GenBank/DDBJ whole genome shotgun (WGS) entry which is preliminary data.</text>
</comment>
<evidence type="ECO:0000313" key="2">
    <source>
        <dbReference type="Proteomes" id="UP001295684"/>
    </source>
</evidence>
<proteinExistence type="predicted"/>
<accession>A0AAD1UAD3</accession>